<organism evidence="1 2">
    <name type="scientific">Sporanaerobium hydrogeniformans</name>
    <dbReference type="NCBI Taxonomy" id="3072179"/>
    <lineage>
        <taxon>Bacteria</taxon>
        <taxon>Bacillati</taxon>
        <taxon>Bacillota</taxon>
        <taxon>Clostridia</taxon>
        <taxon>Lachnospirales</taxon>
        <taxon>Lachnospiraceae</taxon>
        <taxon>Sporanaerobium</taxon>
    </lineage>
</organism>
<name>A0AC61DBF9_9FIRM</name>
<evidence type="ECO:0000313" key="2">
    <source>
        <dbReference type="Proteomes" id="UP000224460"/>
    </source>
</evidence>
<keyword evidence="2" id="KW-1185">Reference proteome</keyword>
<gene>
    <name evidence="1" type="ORF">CS063_12355</name>
</gene>
<comment type="caution">
    <text evidence="1">The sequence shown here is derived from an EMBL/GenBank/DDBJ whole genome shotgun (WGS) entry which is preliminary data.</text>
</comment>
<protein>
    <submittedName>
        <fullName evidence="1">Branched-chain amino acid transporter AzlD</fullName>
    </submittedName>
</protein>
<sequence length="111" mass="12445">MLLNSTQTLIMIGAVALGMIINRFLPFLLFPENKKVPNYVSYLGKVLPYAVMGLLVVFCLKSISFIKAPFGVPEFLCVAFTAFLHYWKGNTLLSISTGTVLYMILIQFIFV</sequence>
<dbReference type="EMBL" id="PEDL01000014">
    <property type="protein sequence ID" value="PHV70090.1"/>
    <property type="molecule type" value="Genomic_DNA"/>
</dbReference>
<reference evidence="1" key="1">
    <citation type="submission" date="2017-10" db="EMBL/GenBank/DDBJ databases">
        <title>Genome sequence of cellulolytic Lachnospiraceae bacterium XHS1971 isolated from hotspring sediment.</title>
        <authorList>
            <person name="Vasudevan G."/>
            <person name="Joshi A.J."/>
            <person name="Hivarkar S."/>
            <person name="Lanjekar V.B."/>
            <person name="Dhakephalkar P.K."/>
            <person name="Dagar S."/>
        </authorList>
    </citation>
    <scope>NUCLEOTIDE SEQUENCE</scope>
    <source>
        <strain evidence="1">XHS1971</strain>
    </source>
</reference>
<accession>A0AC61DBF9</accession>
<proteinExistence type="predicted"/>
<evidence type="ECO:0000313" key="1">
    <source>
        <dbReference type="EMBL" id="PHV70090.1"/>
    </source>
</evidence>
<dbReference type="Proteomes" id="UP000224460">
    <property type="component" value="Unassembled WGS sequence"/>
</dbReference>